<evidence type="ECO:0000313" key="2">
    <source>
        <dbReference type="EMBL" id="KAH0896730.1"/>
    </source>
</evidence>
<protein>
    <recommendedName>
        <fullName evidence="1">Reverse transcriptase zinc-binding domain-containing protein</fullName>
    </recommendedName>
</protein>
<comment type="caution">
    <text evidence="2">The sequence shown here is derived from an EMBL/GenBank/DDBJ whole genome shotgun (WGS) entry which is preliminary data.</text>
</comment>
<evidence type="ECO:0000313" key="3">
    <source>
        <dbReference type="Proteomes" id="UP000824890"/>
    </source>
</evidence>
<sequence>PKVMEIVRRGWNKVSSGNGSLVSDRIRACRKELSKWKRSEDCNTKKKLLKEGMIRSIGDGSNTYVWSDKWIMESQPRHPVNKQRNIDVLQRVSTLIDESVRSGYSVVAFRQPLNRLLRSPAEQAVIDLKKKLRKVPTLSKIRLFLWRAVSGALAVTERLNSRGLNVDATCKLCNNADETINHVMFQCQPALDILESVQFPQDSSPPRSLVENFHLILKLLSDMSVMENYRTVIPWFLWAIWKNRNSIPGPAQREGQS</sequence>
<feature type="non-terminal residue" evidence="2">
    <location>
        <position position="257"/>
    </location>
</feature>
<dbReference type="Proteomes" id="UP000824890">
    <property type="component" value="Unassembled WGS sequence"/>
</dbReference>
<feature type="non-terminal residue" evidence="2">
    <location>
        <position position="1"/>
    </location>
</feature>
<feature type="domain" description="Reverse transcriptase zinc-binding" evidence="1">
    <location>
        <begin position="127"/>
        <end position="190"/>
    </location>
</feature>
<name>A0ABQ8AW07_BRANA</name>
<dbReference type="EMBL" id="JAGKQM010000012">
    <property type="protein sequence ID" value="KAH0896730.1"/>
    <property type="molecule type" value="Genomic_DNA"/>
</dbReference>
<dbReference type="Pfam" id="PF13966">
    <property type="entry name" value="zf-RVT"/>
    <property type="match status" value="1"/>
</dbReference>
<reference evidence="2 3" key="1">
    <citation type="submission" date="2021-05" db="EMBL/GenBank/DDBJ databases">
        <title>Genome Assembly of Synthetic Allotetraploid Brassica napus Reveals Homoeologous Exchanges between Subgenomes.</title>
        <authorList>
            <person name="Davis J.T."/>
        </authorList>
    </citation>
    <scope>NUCLEOTIDE SEQUENCE [LARGE SCALE GENOMIC DNA]</scope>
    <source>
        <strain evidence="3">cv. Da-Ae</strain>
        <tissue evidence="2">Seedling</tissue>
    </source>
</reference>
<dbReference type="InterPro" id="IPR026960">
    <property type="entry name" value="RVT-Znf"/>
</dbReference>
<accession>A0ABQ8AW07</accession>
<proteinExistence type="predicted"/>
<evidence type="ECO:0000259" key="1">
    <source>
        <dbReference type="Pfam" id="PF13966"/>
    </source>
</evidence>
<gene>
    <name evidence="2" type="ORF">HID58_046298</name>
</gene>
<organism evidence="2 3">
    <name type="scientific">Brassica napus</name>
    <name type="common">Rape</name>
    <dbReference type="NCBI Taxonomy" id="3708"/>
    <lineage>
        <taxon>Eukaryota</taxon>
        <taxon>Viridiplantae</taxon>
        <taxon>Streptophyta</taxon>
        <taxon>Embryophyta</taxon>
        <taxon>Tracheophyta</taxon>
        <taxon>Spermatophyta</taxon>
        <taxon>Magnoliopsida</taxon>
        <taxon>eudicotyledons</taxon>
        <taxon>Gunneridae</taxon>
        <taxon>Pentapetalae</taxon>
        <taxon>rosids</taxon>
        <taxon>malvids</taxon>
        <taxon>Brassicales</taxon>
        <taxon>Brassicaceae</taxon>
        <taxon>Brassiceae</taxon>
        <taxon>Brassica</taxon>
    </lineage>
</organism>
<keyword evidence="3" id="KW-1185">Reference proteome</keyword>